<dbReference type="SMART" id="SM00283">
    <property type="entry name" value="MA"/>
    <property type="match status" value="1"/>
</dbReference>
<reference evidence="5 6" key="1">
    <citation type="submission" date="2021-05" db="EMBL/GenBank/DDBJ databases">
        <title>Kineosporia and Streptomyces sp. nov. two new marine actinobacteria isolated from Coral.</title>
        <authorList>
            <person name="Buangrab K."/>
            <person name="Sutthacheep M."/>
            <person name="Yeemin T."/>
            <person name="Harunari E."/>
            <person name="Igarashi Y."/>
            <person name="Kanchanasin P."/>
            <person name="Tanasupawat S."/>
            <person name="Phongsopitanun W."/>
        </authorList>
    </citation>
    <scope>NUCLEOTIDE SEQUENCE [LARGE SCALE GENOMIC DNA]</scope>
    <source>
        <strain evidence="5 6">J2-2</strain>
    </source>
</reference>
<evidence type="ECO:0000313" key="5">
    <source>
        <dbReference type="EMBL" id="MBT0771134.1"/>
    </source>
</evidence>
<protein>
    <recommendedName>
        <fullName evidence="4">Methyl-accepting transducer domain-containing protein</fullName>
    </recommendedName>
</protein>
<evidence type="ECO:0000256" key="3">
    <source>
        <dbReference type="SAM" id="MobiDB-lite"/>
    </source>
</evidence>
<evidence type="ECO:0000259" key="4">
    <source>
        <dbReference type="PROSITE" id="PS50111"/>
    </source>
</evidence>
<feature type="domain" description="Methyl-accepting transducer" evidence="4">
    <location>
        <begin position="1"/>
        <end position="219"/>
    </location>
</feature>
<accession>A0ABS5TL90</accession>
<dbReference type="Gene3D" id="1.10.287.950">
    <property type="entry name" value="Methyl-accepting chemotaxis protein"/>
    <property type="match status" value="1"/>
</dbReference>
<comment type="caution">
    <text evidence="5">The sequence shown here is derived from an EMBL/GenBank/DDBJ whole genome shotgun (WGS) entry which is preliminary data.</text>
</comment>
<keyword evidence="6" id="KW-1185">Reference proteome</keyword>
<evidence type="ECO:0000256" key="2">
    <source>
        <dbReference type="PROSITE-ProRule" id="PRU00284"/>
    </source>
</evidence>
<keyword evidence="1 2" id="KW-0807">Transducer</keyword>
<dbReference type="Pfam" id="PF00015">
    <property type="entry name" value="MCPsignal"/>
    <property type="match status" value="1"/>
</dbReference>
<organism evidence="5 6">
    <name type="scientific">Kineosporia corallincola</name>
    <dbReference type="NCBI Taxonomy" id="2835133"/>
    <lineage>
        <taxon>Bacteria</taxon>
        <taxon>Bacillati</taxon>
        <taxon>Actinomycetota</taxon>
        <taxon>Actinomycetes</taxon>
        <taxon>Kineosporiales</taxon>
        <taxon>Kineosporiaceae</taxon>
        <taxon>Kineosporia</taxon>
    </lineage>
</organism>
<evidence type="ECO:0000313" key="6">
    <source>
        <dbReference type="Proteomes" id="UP001197247"/>
    </source>
</evidence>
<dbReference type="InterPro" id="IPR004089">
    <property type="entry name" value="MCPsignal_dom"/>
</dbReference>
<dbReference type="PANTHER" id="PTHR32089">
    <property type="entry name" value="METHYL-ACCEPTING CHEMOTAXIS PROTEIN MCPB"/>
    <property type="match status" value="1"/>
</dbReference>
<dbReference type="SUPFAM" id="SSF58104">
    <property type="entry name" value="Methyl-accepting chemotaxis protein (MCP) signaling domain"/>
    <property type="match status" value="1"/>
</dbReference>
<dbReference type="PANTHER" id="PTHR32089:SF112">
    <property type="entry name" value="LYSOZYME-LIKE PROTEIN-RELATED"/>
    <property type="match status" value="1"/>
</dbReference>
<sequence length="375" mass="38693">MAEAGATISEGAQETSGNANRIAESASDVSRNVAAMAAAGEEMQAAIAEISRSAAQAAETAASGVSAVSSAVSKMGALEESSARVGNIVKTITTIAEQTNLLALNATIEAARAGDAGKGFAVVAEEVKQLAQETARATEEIGNTVEQIQGDSSSAIQAIHEIRSIIDRISEFQQSIASAVEEQTLTTQQLTSTTAEVASQADSIASSVAVVASRSTSTSTAAVRNHKAVSELTRLAGDLKSVVSNLSLPAPESVPADYSIAWDRAANRLDLALRGNWEIDLAKKYAAELGAAFREGKPGWKCLCDMSQLGATTPDVQAQIEGTMALAGQLGIQYAVILLDNPLVAMQMQRSSDASGAPIGYATDRSEGLALISQH</sequence>
<dbReference type="EMBL" id="JAHBAY010000008">
    <property type="protein sequence ID" value="MBT0771134.1"/>
    <property type="molecule type" value="Genomic_DNA"/>
</dbReference>
<proteinExistence type="predicted"/>
<dbReference type="PROSITE" id="PS50111">
    <property type="entry name" value="CHEMOTAXIS_TRANSDUC_2"/>
    <property type="match status" value="1"/>
</dbReference>
<feature type="compositionally biased region" description="Polar residues" evidence="3">
    <location>
        <begin position="10"/>
        <end position="19"/>
    </location>
</feature>
<gene>
    <name evidence="5" type="ORF">KIH74_19495</name>
</gene>
<name>A0ABS5TL90_9ACTN</name>
<dbReference type="Proteomes" id="UP001197247">
    <property type="component" value="Unassembled WGS sequence"/>
</dbReference>
<feature type="region of interest" description="Disordered" evidence="3">
    <location>
        <begin position="1"/>
        <end position="25"/>
    </location>
</feature>
<evidence type="ECO:0000256" key="1">
    <source>
        <dbReference type="ARBA" id="ARBA00023224"/>
    </source>
</evidence>